<organism evidence="4">
    <name type="scientific">Schistosoma curassoni</name>
    <dbReference type="NCBI Taxonomy" id="6186"/>
    <lineage>
        <taxon>Eukaryota</taxon>
        <taxon>Metazoa</taxon>
        <taxon>Spiralia</taxon>
        <taxon>Lophotrochozoa</taxon>
        <taxon>Platyhelminthes</taxon>
        <taxon>Trematoda</taxon>
        <taxon>Digenea</taxon>
        <taxon>Strigeidida</taxon>
        <taxon>Schistosomatoidea</taxon>
        <taxon>Schistosomatidae</taxon>
        <taxon>Schistosoma</taxon>
    </lineage>
</organism>
<dbReference type="WBParaSite" id="SCUD_0001355001-mRNA-1">
    <property type="protein sequence ID" value="SCUD_0001355001-mRNA-1"/>
    <property type="gene ID" value="SCUD_0001355001"/>
</dbReference>
<reference evidence="4" key="1">
    <citation type="submission" date="2016-06" db="UniProtKB">
        <authorList>
            <consortium name="WormBaseParasite"/>
        </authorList>
    </citation>
    <scope>IDENTIFICATION</scope>
</reference>
<sequence length="37" mass="4209">MPCLLVTVSHIYSHIWPNFVQLLFSILCHVVVCLIGI</sequence>
<name>A0A183KEV3_9TREM</name>
<gene>
    <name evidence="2" type="ORF">SCUD_LOCUS13547</name>
</gene>
<dbReference type="Proteomes" id="UP000279833">
    <property type="component" value="Unassembled WGS sequence"/>
</dbReference>
<protein>
    <submittedName>
        <fullName evidence="2 4">Uncharacterized protein</fullName>
    </submittedName>
</protein>
<reference evidence="2 3" key="2">
    <citation type="submission" date="2018-11" db="EMBL/GenBank/DDBJ databases">
        <authorList>
            <consortium name="Pathogen Informatics"/>
        </authorList>
    </citation>
    <scope>NUCLEOTIDE SEQUENCE [LARGE SCALE GENOMIC DNA]</scope>
    <source>
        <strain evidence="2">Dakar</strain>
        <strain evidence="3">Dakar, Senegal</strain>
    </source>
</reference>
<proteinExistence type="predicted"/>
<keyword evidence="3" id="KW-1185">Reference proteome</keyword>
<keyword evidence="1" id="KW-1133">Transmembrane helix</keyword>
<dbReference type="AlphaFoldDB" id="A0A183KEV3"/>
<evidence type="ECO:0000313" key="4">
    <source>
        <dbReference type="WBParaSite" id="SCUD_0001355001-mRNA-1"/>
    </source>
</evidence>
<dbReference type="EMBL" id="UZAK01035963">
    <property type="protein sequence ID" value="VDP53116.1"/>
    <property type="molecule type" value="Genomic_DNA"/>
</dbReference>
<keyword evidence="1" id="KW-0812">Transmembrane</keyword>
<feature type="transmembrane region" description="Helical" evidence="1">
    <location>
        <begin position="15"/>
        <end position="35"/>
    </location>
</feature>
<evidence type="ECO:0000313" key="2">
    <source>
        <dbReference type="EMBL" id="VDP53116.1"/>
    </source>
</evidence>
<evidence type="ECO:0000256" key="1">
    <source>
        <dbReference type="SAM" id="Phobius"/>
    </source>
</evidence>
<accession>A0A183KEV3</accession>
<evidence type="ECO:0000313" key="3">
    <source>
        <dbReference type="Proteomes" id="UP000279833"/>
    </source>
</evidence>
<keyword evidence="1" id="KW-0472">Membrane</keyword>